<evidence type="ECO:0000256" key="4">
    <source>
        <dbReference type="ARBA" id="ARBA00023242"/>
    </source>
</evidence>
<evidence type="ECO:0000256" key="2">
    <source>
        <dbReference type="ARBA" id="ARBA00023125"/>
    </source>
</evidence>
<evidence type="ECO:0000259" key="7">
    <source>
        <dbReference type="Pfam" id="PF00046"/>
    </source>
</evidence>
<protein>
    <recommendedName>
        <fullName evidence="7">Homeobox domain-containing protein</fullName>
    </recommendedName>
</protein>
<evidence type="ECO:0000313" key="8">
    <source>
        <dbReference type="EMBL" id="KAK6640705.1"/>
    </source>
</evidence>
<organism evidence="8 9">
    <name type="scientific">Polyplax serrata</name>
    <name type="common">Common mouse louse</name>
    <dbReference type="NCBI Taxonomy" id="468196"/>
    <lineage>
        <taxon>Eukaryota</taxon>
        <taxon>Metazoa</taxon>
        <taxon>Ecdysozoa</taxon>
        <taxon>Arthropoda</taxon>
        <taxon>Hexapoda</taxon>
        <taxon>Insecta</taxon>
        <taxon>Pterygota</taxon>
        <taxon>Neoptera</taxon>
        <taxon>Paraneoptera</taxon>
        <taxon>Psocodea</taxon>
        <taxon>Troctomorpha</taxon>
        <taxon>Phthiraptera</taxon>
        <taxon>Anoplura</taxon>
        <taxon>Polyplacidae</taxon>
        <taxon>Polyplax</taxon>
    </lineage>
</organism>
<dbReference type="InterPro" id="IPR050453">
    <property type="entry name" value="LIM_Homeobox_TF"/>
</dbReference>
<sequence length="108" mass="12078">MEERGDEGSRGEEEECPANLLDLIYSSILPSINLTAVIFLTVTIVVMNHHKPTTAKTAIKGRQLEILKAAFESSPKPTRQIREQLSKDTELPMKVIQRLPPNASVWLP</sequence>
<comment type="subcellular location">
    <subcellularLocation>
        <location evidence="1 5">Nucleus</location>
    </subcellularLocation>
</comment>
<keyword evidence="3 5" id="KW-0371">Homeobox</keyword>
<evidence type="ECO:0000256" key="3">
    <source>
        <dbReference type="ARBA" id="ARBA00023155"/>
    </source>
</evidence>
<keyword evidence="6" id="KW-1133">Transmembrane helix</keyword>
<evidence type="ECO:0000256" key="6">
    <source>
        <dbReference type="SAM" id="Phobius"/>
    </source>
</evidence>
<keyword evidence="6" id="KW-0812">Transmembrane</keyword>
<keyword evidence="2 5" id="KW-0238">DNA-binding</keyword>
<dbReference type="InterPro" id="IPR009057">
    <property type="entry name" value="Homeodomain-like_sf"/>
</dbReference>
<dbReference type="Proteomes" id="UP001359485">
    <property type="component" value="Unassembled WGS sequence"/>
</dbReference>
<dbReference type="Gene3D" id="1.10.10.60">
    <property type="entry name" value="Homeodomain-like"/>
    <property type="match status" value="1"/>
</dbReference>
<accession>A0ABR1BDB8</accession>
<keyword evidence="6" id="KW-0472">Membrane</keyword>
<dbReference type="Pfam" id="PF00046">
    <property type="entry name" value="Homeodomain"/>
    <property type="match status" value="1"/>
</dbReference>
<keyword evidence="9" id="KW-1185">Reference proteome</keyword>
<evidence type="ECO:0000256" key="1">
    <source>
        <dbReference type="ARBA" id="ARBA00004123"/>
    </source>
</evidence>
<dbReference type="PANTHER" id="PTHR24208:SF105">
    <property type="entry name" value="DLIM1"/>
    <property type="match status" value="1"/>
</dbReference>
<proteinExistence type="predicted"/>
<feature type="domain" description="Homeobox" evidence="7">
    <location>
        <begin position="55"/>
        <end position="97"/>
    </location>
</feature>
<evidence type="ECO:0000256" key="5">
    <source>
        <dbReference type="RuleBase" id="RU000682"/>
    </source>
</evidence>
<feature type="transmembrane region" description="Helical" evidence="6">
    <location>
        <begin position="23"/>
        <end position="46"/>
    </location>
</feature>
<gene>
    <name evidence="8" type="ORF">RUM44_012402</name>
</gene>
<evidence type="ECO:0000313" key="9">
    <source>
        <dbReference type="Proteomes" id="UP001359485"/>
    </source>
</evidence>
<name>A0ABR1BDB8_POLSC</name>
<dbReference type="PANTHER" id="PTHR24208">
    <property type="entry name" value="LIM/HOMEOBOX PROTEIN LHX"/>
    <property type="match status" value="1"/>
</dbReference>
<keyword evidence="4 5" id="KW-0539">Nucleus</keyword>
<reference evidence="8 9" key="1">
    <citation type="submission" date="2023-09" db="EMBL/GenBank/DDBJ databases">
        <title>Genomes of two closely related lineages of the louse Polyplax serrata with different host specificities.</title>
        <authorList>
            <person name="Martinu J."/>
            <person name="Tarabai H."/>
            <person name="Stefka J."/>
            <person name="Hypsa V."/>
        </authorList>
    </citation>
    <scope>NUCLEOTIDE SEQUENCE [LARGE SCALE GENOMIC DNA]</scope>
    <source>
        <strain evidence="8">98ZLc_SE</strain>
    </source>
</reference>
<dbReference type="EMBL" id="JAWJWF010000001">
    <property type="protein sequence ID" value="KAK6640705.1"/>
    <property type="molecule type" value="Genomic_DNA"/>
</dbReference>
<comment type="caution">
    <text evidence="8">The sequence shown here is derived from an EMBL/GenBank/DDBJ whole genome shotgun (WGS) entry which is preliminary data.</text>
</comment>
<dbReference type="InterPro" id="IPR001356">
    <property type="entry name" value="HD"/>
</dbReference>
<dbReference type="SUPFAM" id="SSF46689">
    <property type="entry name" value="Homeodomain-like"/>
    <property type="match status" value="1"/>
</dbReference>